<dbReference type="Proteomes" id="UP001596162">
    <property type="component" value="Unassembled WGS sequence"/>
</dbReference>
<dbReference type="RefSeq" id="WP_376858193.1">
    <property type="nucleotide sequence ID" value="NZ_JBHSLA010000001.1"/>
</dbReference>
<evidence type="ECO:0000313" key="3">
    <source>
        <dbReference type="Proteomes" id="UP001596162"/>
    </source>
</evidence>
<gene>
    <name evidence="2" type="ORF">ACFPH8_01595</name>
</gene>
<accession>A0ABW0C2M2</accession>
<evidence type="ECO:0000313" key="2">
    <source>
        <dbReference type="EMBL" id="MFC5194011.1"/>
    </source>
</evidence>
<dbReference type="EMBL" id="JBHSLA010000001">
    <property type="protein sequence ID" value="MFC5194011.1"/>
    <property type="molecule type" value="Genomic_DNA"/>
</dbReference>
<dbReference type="PROSITE" id="PS51257">
    <property type="entry name" value="PROKAR_LIPOPROTEIN"/>
    <property type="match status" value="1"/>
</dbReference>
<protein>
    <submittedName>
        <fullName evidence="2">DUF4377 domain-containing protein</fullName>
    </submittedName>
</protein>
<dbReference type="Pfam" id="PF14302">
    <property type="entry name" value="DUF4377"/>
    <property type="match status" value="1"/>
</dbReference>
<evidence type="ECO:0000259" key="1">
    <source>
        <dbReference type="Pfam" id="PF14302"/>
    </source>
</evidence>
<keyword evidence="3" id="KW-1185">Reference proteome</keyword>
<proteinExistence type="predicted"/>
<reference evidence="3" key="1">
    <citation type="journal article" date="2019" name="Int. J. Syst. Evol. Microbiol.">
        <title>The Global Catalogue of Microorganisms (GCM) 10K type strain sequencing project: providing services to taxonomists for standard genome sequencing and annotation.</title>
        <authorList>
            <consortium name="The Broad Institute Genomics Platform"/>
            <consortium name="The Broad Institute Genome Sequencing Center for Infectious Disease"/>
            <person name="Wu L."/>
            <person name="Ma J."/>
        </authorList>
    </citation>
    <scope>NUCLEOTIDE SEQUENCE [LARGE SCALE GENOMIC DNA]</scope>
    <source>
        <strain evidence="3">JCM 17978</strain>
    </source>
</reference>
<sequence length="107" mass="12094">MKLENILFGLIVLITFSCSHTDATTMYIANEQVDCVGVSPQKCMQIKFNSQDDWTFYYGQIEGFTFETGYYYKLSVSKETMANPPADASSIKYTLVEILEKSTTAID</sequence>
<comment type="caution">
    <text evidence="2">The sequence shown here is derived from an EMBL/GenBank/DDBJ whole genome shotgun (WGS) entry which is preliminary data.</text>
</comment>
<dbReference type="InterPro" id="IPR025485">
    <property type="entry name" value="DUF4377"/>
</dbReference>
<feature type="domain" description="DUF4377" evidence="1">
    <location>
        <begin position="27"/>
        <end position="101"/>
    </location>
</feature>
<name>A0ABW0C2M2_9FLAO</name>
<organism evidence="2 3">
    <name type="scientific">Bizionia hallyeonensis</name>
    <dbReference type="NCBI Taxonomy" id="1123757"/>
    <lineage>
        <taxon>Bacteria</taxon>
        <taxon>Pseudomonadati</taxon>
        <taxon>Bacteroidota</taxon>
        <taxon>Flavobacteriia</taxon>
        <taxon>Flavobacteriales</taxon>
        <taxon>Flavobacteriaceae</taxon>
        <taxon>Bizionia</taxon>
    </lineage>
</organism>